<comment type="caution">
    <text evidence="1">The sequence shown here is derived from an EMBL/GenBank/DDBJ whole genome shotgun (WGS) entry which is preliminary data.</text>
</comment>
<proteinExistence type="predicted"/>
<protein>
    <submittedName>
        <fullName evidence="1">Cytoplasmic protein</fullName>
    </submittedName>
</protein>
<dbReference type="EMBL" id="NWVD01000004">
    <property type="protein sequence ID" value="PCG08834.1"/>
    <property type="molecule type" value="Genomic_DNA"/>
</dbReference>
<dbReference type="PANTHER" id="PTHR30528:SF0">
    <property type="entry name" value="CYTOPLASMIC PROTEIN"/>
    <property type="match status" value="1"/>
</dbReference>
<evidence type="ECO:0000313" key="2">
    <source>
        <dbReference type="Proteomes" id="UP000218784"/>
    </source>
</evidence>
<keyword evidence="2" id="KW-1185">Reference proteome</keyword>
<gene>
    <name evidence="1" type="ORF">COA17_11940</name>
</gene>
<dbReference type="RefSeq" id="WP_096612664.1">
    <property type="nucleotide sequence ID" value="NZ_NWVD01000004.1"/>
</dbReference>
<organism evidence="1 2">
    <name type="scientific">Sphingomonas ginsenosidimutans</name>
    <dbReference type="NCBI Taxonomy" id="862134"/>
    <lineage>
        <taxon>Bacteria</taxon>
        <taxon>Pseudomonadati</taxon>
        <taxon>Pseudomonadota</taxon>
        <taxon>Alphaproteobacteria</taxon>
        <taxon>Sphingomonadales</taxon>
        <taxon>Sphingomonadaceae</taxon>
        <taxon>Sphingomonas</taxon>
    </lineage>
</organism>
<accession>A0A2A4HWV0</accession>
<dbReference type="Pfam" id="PF06224">
    <property type="entry name" value="AlkZ-like"/>
    <property type="match status" value="1"/>
</dbReference>
<name>A0A2A4HWV0_9SPHN</name>
<reference evidence="1 2" key="1">
    <citation type="submission" date="2017-09" db="EMBL/GenBank/DDBJ databases">
        <title>Sphingomonas ginsenosidimutans KACC 14949, whole genome shotgun sequence.</title>
        <authorList>
            <person name="Feng G."/>
            <person name="Zhu H."/>
        </authorList>
    </citation>
    <scope>NUCLEOTIDE SEQUENCE [LARGE SCALE GENOMIC DNA]</scope>
    <source>
        <strain evidence="1 2">KACC 14949</strain>
    </source>
</reference>
<evidence type="ECO:0000313" key="1">
    <source>
        <dbReference type="EMBL" id="PCG08834.1"/>
    </source>
</evidence>
<dbReference type="AlphaFoldDB" id="A0A2A4HWV0"/>
<dbReference type="Proteomes" id="UP000218784">
    <property type="component" value="Unassembled WGS sequence"/>
</dbReference>
<sequence>MPDSDILTEGDPTPSSLAMDMSRRDARRIVLAAQGFSRSHPARPSKRHLRSLADRLHLFQIDSVNVLTRAHYLPAFARIGGYDRALLEDDAWGPLRQRRMFEYWAHEASLLPLELHPLLRWRMARAERGEIGYQALRRFAVDRRAEADTVLERIAAEGPLAAADFENGASRSGWWEWSHVKHALEWLFWSGRITTATRRGSFARLYDLTERVIPPAAMALPTPSAEAAQRALVERSARALGVATASDLRDYFRLKPIEADHAIADLAEDGVLVPVRVEGWSQKAWMHRDARVSRRARSAALLAPFDPLIWERARTERLFGFRYRIEIYVPQDRRTHGYYVLPFLMDEALVARVDLKADRQAGLLLAHRITLEPAAPADTLERLQIELDRMAAWLGLGVVRVGVVARTD</sequence>
<dbReference type="PANTHER" id="PTHR30528">
    <property type="entry name" value="CYTOPLASMIC PROTEIN"/>
    <property type="match status" value="1"/>
</dbReference>
<dbReference type="InterPro" id="IPR009351">
    <property type="entry name" value="AlkZ-like"/>
</dbReference>